<evidence type="ECO:0000256" key="2">
    <source>
        <dbReference type="ARBA" id="ARBA00022448"/>
    </source>
</evidence>
<evidence type="ECO:0000256" key="4">
    <source>
        <dbReference type="ARBA" id="ARBA00022692"/>
    </source>
</evidence>
<feature type="transmembrane region" description="Helical" evidence="7">
    <location>
        <begin position="64"/>
        <end position="87"/>
    </location>
</feature>
<feature type="transmembrane region" description="Helical" evidence="7">
    <location>
        <begin position="124"/>
        <end position="143"/>
    </location>
</feature>
<protein>
    <submittedName>
        <fullName evidence="8">AEC family transporter</fullName>
    </submittedName>
</protein>
<feature type="transmembrane region" description="Helical" evidence="7">
    <location>
        <begin position="99"/>
        <end position="118"/>
    </location>
</feature>
<evidence type="ECO:0000256" key="6">
    <source>
        <dbReference type="ARBA" id="ARBA00023136"/>
    </source>
</evidence>
<feature type="transmembrane region" description="Helical" evidence="7">
    <location>
        <begin position="34"/>
        <end position="52"/>
    </location>
</feature>
<sequence length="311" mass="32707">MIGVFEGFGVIAVVIAAGILLGRSGVLGDSGQKVIAKLVFWAATPSLLYTTLAETEIERIFSPALFATGGSALFLALVMFAITRWGFRRGTGESTISAWTVSYVNIGNLGIPIATYVIGDLSFVAPVLLFQLLVLAPLGVALLDSAKSADGSGRTTWWKVVLPVLRNPILIGATVGVICSITGFRLPIVLHDPISMLGAMSVPGALLAFGISLKDGWKLPAPGTRRQLSLITVLKLVVQPVLAWAIAGPLLGYSGLDLFGIVVTCALPTAQNVYIYSLAYNQSERMTRDAVFITTILAIPAILLVAVLLGG</sequence>
<keyword evidence="5 7" id="KW-1133">Transmembrane helix</keyword>
<dbReference type="Pfam" id="PF03547">
    <property type="entry name" value="Mem_trans"/>
    <property type="match status" value="1"/>
</dbReference>
<dbReference type="Proteomes" id="UP001500755">
    <property type="component" value="Unassembled WGS sequence"/>
</dbReference>
<evidence type="ECO:0000313" key="9">
    <source>
        <dbReference type="Proteomes" id="UP001500755"/>
    </source>
</evidence>
<dbReference type="PANTHER" id="PTHR36838">
    <property type="entry name" value="AUXIN EFFLUX CARRIER FAMILY PROTEIN"/>
    <property type="match status" value="1"/>
</dbReference>
<evidence type="ECO:0000256" key="3">
    <source>
        <dbReference type="ARBA" id="ARBA00022475"/>
    </source>
</evidence>
<keyword evidence="3" id="KW-1003">Cell membrane</keyword>
<gene>
    <name evidence="8" type="ORF">GCM10009755_02410</name>
</gene>
<evidence type="ECO:0000256" key="7">
    <source>
        <dbReference type="SAM" id="Phobius"/>
    </source>
</evidence>
<reference evidence="8 9" key="1">
    <citation type="journal article" date="2019" name="Int. J. Syst. Evol. Microbiol.">
        <title>The Global Catalogue of Microorganisms (GCM) 10K type strain sequencing project: providing services to taxonomists for standard genome sequencing and annotation.</title>
        <authorList>
            <consortium name="The Broad Institute Genomics Platform"/>
            <consortium name="The Broad Institute Genome Sequencing Center for Infectious Disease"/>
            <person name="Wu L."/>
            <person name="Ma J."/>
        </authorList>
    </citation>
    <scope>NUCLEOTIDE SEQUENCE [LARGE SCALE GENOMIC DNA]</scope>
    <source>
        <strain evidence="8 9">JCM 14546</strain>
    </source>
</reference>
<feature type="transmembrane region" description="Helical" evidence="7">
    <location>
        <begin position="233"/>
        <end position="252"/>
    </location>
</feature>
<feature type="transmembrane region" description="Helical" evidence="7">
    <location>
        <begin position="6"/>
        <end position="22"/>
    </location>
</feature>
<dbReference type="EMBL" id="BAAANO010000003">
    <property type="protein sequence ID" value="GAA1998593.1"/>
    <property type="molecule type" value="Genomic_DNA"/>
</dbReference>
<feature type="transmembrane region" description="Helical" evidence="7">
    <location>
        <begin position="290"/>
        <end position="309"/>
    </location>
</feature>
<name>A0ABN2T4K7_9MICO</name>
<comment type="subcellular location">
    <subcellularLocation>
        <location evidence="1">Membrane</location>
        <topology evidence="1">Multi-pass membrane protein</topology>
    </subcellularLocation>
</comment>
<evidence type="ECO:0000256" key="1">
    <source>
        <dbReference type="ARBA" id="ARBA00004141"/>
    </source>
</evidence>
<feature type="transmembrane region" description="Helical" evidence="7">
    <location>
        <begin position="164"/>
        <end position="188"/>
    </location>
</feature>
<accession>A0ABN2T4K7</accession>
<proteinExistence type="predicted"/>
<keyword evidence="9" id="KW-1185">Reference proteome</keyword>
<feature type="transmembrane region" description="Helical" evidence="7">
    <location>
        <begin position="258"/>
        <end position="278"/>
    </location>
</feature>
<keyword evidence="4 7" id="KW-0812">Transmembrane</keyword>
<dbReference type="PANTHER" id="PTHR36838:SF3">
    <property type="entry name" value="TRANSPORTER AUXIN EFFLUX CARRIER EC FAMILY"/>
    <property type="match status" value="1"/>
</dbReference>
<keyword evidence="2" id="KW-0813">Transport</keyword>
<dbReference type="InterPro" id="IPR004776">
    <property type="entry name" value="Mem_transp_PIN-like"/>
</dbReference>
<dbReference type="RefSeq" id="WP_344306223.1">
    <property type="nucleotide sequence ID" value="NZ_BAAANO010000003.1"/>
</dbReference>
<comment type="caution">
    <text evidence="8">The sequence shown here is derived from an EMBL/GenBank/DDBJ whole genome shotgun (WGS) entry which is preliminary data.</text>
</comment>
<feature type="transmembrane region" description="Helical" evidence="7">
    <location>
        <begin position="194"/>
        <end position="213"/>
    </location>
</feature>
<organism evidence="8 9">
    <name type="scientific">Brevibacterium samyangense</name>
    <dbReference type="NCBI Taxonomy" id="366888"/>
    <lineage>
        <taxon>Bacteria</taxon>
        <taxon>Bacillati</taxon>
        <taxon>Actinomycetota</taxon>
        <taxon>Actinomycetes</taxon>
        <taxon>Micrococcales</taxon>
        <taxon>Brevibacteriaceae</taxon>
        <taxon>Brevibacterium</taxon>
    </lineage>
</organism>
<keyword evidence="6 7" id="KW-0472">Membrane</keyword>
<evidence type="ECO:0000256" key="5">
    <source>
        <dbReference type="ARBA" id="ARBA00022989"/>
    </source>
</evidence>
<evidence type="ECO:0000313" key="8">
    <source>
        <dbReference type="EMBL" id="GAA1998593.1"/>
    </source>
</evidence>